<dbReference type="GO" id="GO:0016706">
    <property type="term" value="F:2-oxoglutarate-dependent dioxygenase activity"/>
    <property type="evidence" value="ECO:0007669"/>
    <property type="project" value="UniProtKB-ARBA"/>
</dbReference>
<dbReference type="AlphaFoldDB" id="A0ABD2ZLX2"/>
<comment type="caution">
    <text evidence="7">The sequence shown here is derived from an EMBL/GenBank/DDBJ whole genome shotgun (WGS) entry which is preliminary data.</text>
</comment>
<dbReference type="PROSITE" id="PS51471">
    <property type="entry name" value="FE2OG_OXY"/>
    <property type="match status" value="1"/>
</dbReference>
<dbReference type="InterPro" id="IPR005123">
    <property type="entry name" value="Oxoglu/Fe-dep_dioxygenase_dom"/>
</dbReference>
<sequence length="391" mass="43959">MACESQQFAGQFNRELVHGPDLVGWVHGLVHLNFGNPRNIHPPTRGENWQNSSSRFFQKLLLEPIDLSQLDGPNHEKVVEAIVTAEKIGFFQDVNHGVALELLESLKIATNRFFDQPTERKALYLNGVGPCPLAVYGTSFLPNKEAILKWKDYLRVSYSTDAEAHEYWPKECKEEALEYIKSCTNLVRRLVEIILTSLGMTLDYSRLESLIENKLIFVNYYPPCPNPDLTLSAGSHSDAGILTVLLQDGVGGLLVKVEEDANAENKEEWIEIPPTPGALLINVRDALQILTNGIFRSAEHMVRATSKQSRVSIPFFALPRLSEKIAPLPWLVEHDGYCLDVDMATDSLDCNPIDCNQLWISGNVAISVSTISAKFLIWSKVVVWRRLLFVF</sequence>
<dbReference type="PANTHER" id="PTHR10209:SF230">
    <property type="entry name" value="SCOPOLETIN 8-HYDROXYLASE"/>
    <property type="match status" value="1"/>
</dbReference>
<evidence type="ECO:0000256" key="2">
    <source>
        <dbReference type="ARBA" id="ARBA00022723"/>
    </source>
</evidence>
<dbReference type="Pfam" id="PF03171">
    <property type="entry name" value="2OG-FeII_Oxy"/>
    <property type="match status" value="1"/>
</dbReference>
<evidence type="ECO:0000256" key="3">
    <source>
        <dbReference type="ARBA" id="ARBA00023002"/>
    </source>
</evidence>
<dbReference type="GO" id="GO:0009805">
    <property type="term" value="P:coumarin biosynthetic process"/>
    <property type="evidence" value="ECO:0007669"/>
    <property type="project" value="UniProtKB-ARBA"/>
</dbReference>
<dbReference type="Pfam" id="PF14226">
    <property type="entry name" value="DIOX_N"/>
    <property type="match status" value="1"/>
</dbReference>
<evidence type="ECO:0000313" key="8">
    <source>
        <dbReference type="Proteomes" id="UP001630127"/>
    </source>
</evidence>
<protein>
    <recommendedName>
        <fullName evidence="6">Fe2OG dioxygenase domain-containing protein</fullName>
    </recommendedName>
</protein>
<gene>
    <name evidence="7" type="ORF">ACH5RR_021799</name>
</gene>
<evidence type="ECO:0000256" key="5">
    <source>
        <dbReference type="RuleBase" id="RU003682"/>
    </source>
</evidence>
<reference evidence="7 8" key="1">
    <citation type="submission" date="2024-11" db="EMBL/GenBank/DDBJ databases">
        <title>A near-complete genome assembly of Cinchona calisaya.</title>
        <authorList>
            <person name="Lian D.C."/>
            <person name="Zhao X.W."/>
            <person name="Wei L."/>
        </authorList>
    </citation>
    <scope>NUCLEOTIDE SEQUENCE [LARGE SCALE GENOMIC DNA]</scope>
    <source>
        <tissue evidence="7">Nenye</tissue>
    </source>
</reference>
<organism evidence="7 8">
    <name type="scientific">Cinchona calisaya</name>
    <dbReference type="NCBI Taxonomy" id="153742"/>
    <lineage>
        <taxon>Eukaryota</taxon>
        <taxon>Viridiplantae</taxon>
        <taxon>Streptophyta</taxon>
        <taxon>Embryophyta</taxon>
        <taxon>Tracheophyta</taxon>
        <taxon>Spermatophyta</taxon>
        <taxon>Magnoliopsida</taxon>
        <taxon>eudicotyledons</taxon>
        <taxon>Gunneridae</taxon>
        <taxon>Pentapetalae</taxon>
        <taxon>asterids</taxon>
        <taxon>lamiids</taxon>
        <taxon>Gentianales</taxon>
        <taxon>Rubiaceae</taxon>
        <taxon>Cinchonoideae</taxon>
        <taxon>Cinchoneae</taxon>
        <taxon>Cinchona</taxon>
    </lineage>
</organism>
<dbReference type="SUPFAM" id="SSF51197">
    <property type="entry name" value="Clavaminate synthase-like"/>
    <property type="match status" value="1"/>
</dbReference>
<feature type="domain" description="Fe2OG dioxygenase" evidence="6">
    <location>
        <begin position="206"/>
        <end position="319"/>
    </location>
</feature>
<keyword evidence="4 5" id="KW-0408">Iron</keyword>
<evidence type="ECO:0000256" key="4">
    <source>
        <dbReference type="ARBA" id="ARBA00023004"/>
    </source>
</evidence>
<proteinExistence type="inferred from homology"/>
<dbReference type="EMBL" id="JBJUIK010000009">
    <property type="protein sequence ID" value="KAL3519210.1"/>
    <property type="molecule type" value="Genomic_DNA"/>
</dbReference>
<evidence type="ECO:0000313" key="7">
    <source>
        <dbReference type="EMBL" id="KAL3519210.1"/>
    </source>
</evidence>
<evidence type="ECO:0000256" key="1">
    <source>
        <dbReference type="ARBA" id="ARBA00008056"/>
    </source>
</evidence>
<evidence type="ECO:0000259" key="6">
    <source>
        <dbReference type="PROSITE" id="PS51471"/>
    </source>
</evidence>
<keyword evidence="8" id="KW-1185">Reference proteome</keyword>
<comment type="similarity">
    <text evidence="1 5">Belongs to the iron/ascorbate-dependent oxidoreductase family.</text>
</comment>
<keyword evidence="2 5" id="KW-0479">Metal-binding</keyword>
<dbReference type="PANTHER" id="PTHR10209">
    <property type="entry name" value="OXIDOREDUCTASE, 2OG-FE II OXYGENASE FAMILY PROTEIN"/>
    <property type="match status" value="1"/>
</dbReference>
<dbReference type="InterPro" id="IPR027443">
    <property type="entry name" value="IPNS-like_sf"/>
</dbReference>
<name>A0ABD2ZLX2_9GENT</name>
<dbReference type="InterPro" id="IPR026992">
    <property type="entry name" value="DIOX_N"/>
</dbReference>
<dbReference type="Proteomes" id="UP001630127">
    <property type="component" value="Unassembled WGS sequence"/>
</dbReference>
<dbReference type="InterPro" id="IPR044861">
    <property type="entry name" value="IPNS-like_FE2OG_OXY"/>
</dbReference>
<keyword evidence="3 5" id="KW-0560">Oxidoreductase</keyword>
<accession>A0ABD2ZLX2</accession>
<dbReference type="Gene3D" id="2.60.120.330">
    <property type="entry name" value="B-lactam Antibiotic, Isopenicillin N Synthase, Chain"/>
    <property type="match status" value="1"/>
</dbReference>
<dbReference type="GO" id="GO:0046872">
    <property type="term" value="F:metal ion binding"/>
    <property type="evidence" value="ECO:0007669"/>
    <property type="project" value="UniProtKB-KW"/>
</dbReference>
<dbReference type="GO" id="GO:0002238">
    <property type="term" value="P:response to molecule of fungal origin"/>
    <property type="evidence" value="ECO:0007669"/>
    <property type="project" value="UniProtKB-ARBA"/>
</dbReference>